<dbReference type="InterPro" id="IPR001952">
    <property type="entry name" value="Alkaline_phosphatase"/>
</dbReference>
<feature type="binding site" evidence="15">
    <location>
        <position position="152"/>
    </location>
    <ligand>
        <name>Mg(2+)</name>
        <dbReference type="ChEBI" id="CHEBI:18420"/>
    </ligand>
</feature>
<comment type="similarity">
    <text evidence="2 16">Belongs to the alkaline phosphatase family.</text>
</comment>
<feature type="binding site" evidence="15">
    <location>
        <position position="434"/>
    </location>
    <ligand>
        <name>Zn(2+)</name>
        <dbReference type="ChEBI" id="CHEBI:29105"/>
        <label>1</label>
    </ligand>
</feature>
<keyword evidence="13" id="KW-0449">Lipoprotein</keyword>
<evidence type="ECO:0000256" key="13">
    <source>
        <dbReference type="ARBA" id="ARBA00023288"/>
    </source>
</evidence>
<keyword evidence="4" id="KW-1003">Cell membrane</keyword>
<accession>A0A7R8XF09</accession>
<feature type="binding site" evidence="15">
    <location>
        <position position="349"/>
    </location>
    <ligand>
        <name>Zn(2+)</name>
        <dbReference type="ChEBI" id="CHEBI:29105"/>
        <label>1</label>
    </ligand>
</feature>
<keyword evidence="10 15" id="KW-0460">Magnesium</keyword>
<dbReference type="SUPFAM" id="SSF53649">
    <property type="entry name" value="Alkaline phosphatase-like"/>
    <property type="match status" value="1"/>
</dbReference>
<keyword evidence="12" id="KW-0325">Glycoprotein</keyword>
<evidence type="ECO:0000256" key="12">
    <source>
        <dbReference type="ARBA" id="ARBA00023180"/>
    </source>
</evidence>
<dbReference type="GO" id="GO:0005886">
    <property type="term" value="C:plasma membrane"/>
    <property type="evidence" value="ECO:0007669"/>
    <property type="project" value="UniProtKB-SubCell"/>
</dbReference>
<keyword evidence="9 15" id="KW-0862">Zinc</keyword>
<dbReference type="PANTHER" id="PTHR11596:SF5">
    <property type="entry name" value="ALKALINE PHOSPHATASE"/>
    <property type="match status" value="1"/>
</dbReference>
<comment type="cofactor">
    <cofactor evidence="15">
        <name>Mg(2+)</name>
        <dbReference type="ChEBI" id="CHEBI:18420"/>
    </cofactor>
    <text evidence="15">Binds 1 Mg(2+) ion.</text>
</comment>
<evidence type="ECO:0000256" key="9">
    <source>
        <dbReference type="ARBA" id="ARBA00022833"/>
    </source>
</evidence>
<dbReference type="InterPro" id="IPR018299">
    <property type="entry name" value="Alkaline_phosphatase_AS"/>
</dbReference>
<feature type="binding site" evidence="15">
    <location>
        <position position="306"/>
    </location>
    <ligand>
        <name>Zn(2+)</name>
        <dbReference type="ChEBI" id="CHEBI:29105"/>
        <label>2</label>
    </ligand>
</feature>
<name>A0A7R8XF09_9CRUS</name>
<comment type="catalytic activity">
    <reaction evidence="17">
        <text>a phosphate monoester + H2O = an alcohol + phosphate</text>
        <dbReference type="Rhea" id="RHEA:15017"/>
        <dbReference type="ChEBI" id="CHEBI:15377"/>
        <dbReference type="ChEBI" id="CHEBI:30879"/>
        <dbReference type="ChEBI" id="CHEBI:43474"/>
        <dbReference type="ChEBI" id="CHEBI:67140"/>
        <dbReference type="EC" id="3.1.3.1"/>
    </reaction>
</comment>
<dbReference type="GO" id="GO:0046872">
    <property type="term" value="F:metal ion binding"/>
    <property type="evidence" value="ECO:0007669"/>
    <property type="project" value="UniProtKB-KW"/>
</dbReference>
<protein>
    <recommendedName>
        <fullName evidence="3 17">Alkaline phosphatase</fullName>
        <ecNumber evidence="3 17">3.1.3.1</ecNumber>
    </recommendedName>
</protein>
<dbReference type="FunFam" id="3.40.720.10:FF:000008">
    <property type="entry name" value="Alkaline phosphatase"/>
    <property type="match status" value="1"/>
</dbReference>
<dbReference type="EMBL" id="LR901420">
    <property type="protein sequence ID" value="CAD7248562.1"/>
    <property type="molecule type" value="Genomic_DNA"/>
</dbReference>
<reference evidence="18" key="1">
    <citation type="submission" date="2020-11" db="EMBL/GenBank/DDBJ databases">
        <authorList>
            <person name="Tran Van P."/>
        </authorList>
    </citation>
    <scope>NUCLEOTIDE SEQUENCE</scope>
</reference>
<feature type="binding site" evidence="15">
    <location>
        <position position="38"/>
    </location>
    <ligand>
        <name>Mg(2+)</name>
        <dbReference type="ChEBI" id="CHEBI:18420"/>
    </ligand>
</feature>
<dbReference type="InterPro" id="IPR017850">
    <property type="entry name" value="Alkaline_phosphatase_core_sf"/>
</dbReference>
<feature type="binding site" evidence="15">
    <location>
        <position position="38"/>
    </location>
    <ligand>
        <name>Zn(2+)</name>
        <dbReference type="ChEBI" id="CHEBI:29105"/>
        <label>2</label>
    </ligand>
</feature>
<evidence type="ECO:0000256" key="14">
    <source>
        <dbReference type="PIRSR" id="PIRSR601952-1"/>
    </source>
</evidence>
<dbReference type="EC" id="3.1.3.1" evidence="3 17"/>
<evidence type="ECO:0000256" key="6">
    <source>
        <dbReference type="ARBA" id="ARBA00022622"/>
    </source>
</evidence>
<dbReference type="Pfam" id="PF00245">
    <property type="entry name" value="Alk_phosphatase"/>
    <property type="match status" value="1"/>
</dbReference>
<evidence type="ECO:0000256" key="5">
    <source>
        <dbReference type="ARBA" id="ARBA00022553"/>
    </source>
</evidence>
<evidence type="ECO:0000256" key="16">
    <source>
        <dbReference type="RuleBase" id="RU003946"/>
    </source>
</evidence>
<evidence type="ECO:0000256" key="7">
    <source>
        <dbReference type="ARBA" id="ARBA00022723"/>
    </source>
</evidence>
<sequence>MPHGDHWMSEMKDDLEKTIKAATPNLKKAKNVIIFVGDGMGIPVTVASRIYKGQLQGFPGEETSLRFETFPSTGLIKSYCVDRQVADSACTATAIFSGIKSRYATMGVDINSNYNDCQSVLNNAINHPDSIVVWAKEQGKKTGLVTTARVTHATPGALYAHTPNRDWECEEFMPSDARGKCPDIARQLVENEPGKYMNVILGGGRQNFEPDGCRRNGSVDLTQVWIDHKKSLNLTWAYVKTREELLAHGNEEKDHVLGLFSGSHMSYELDRKNTEEPSIQEMTRFAIRNLKNDQGFFLMVEGGKIDHALHEVNAKRALVDLLAMEDALETAIKEMESELDETLIIVTADHSHVMTINGYPKRGNPILGIAEISESTGLPYTTLMFTNGGFWKYKVDPNNSSQVVWENVTEEEAMGDDYRQLQAVHLKGSFSETHGGEDIAVYAKGPWSHLLVGVHEQSYIAHVMAHAACMGPYKTRDGCVGATTTDEAGPPIRIPHFLVLLPLFTLFL</sequence>
<dbReference type="PRINTS" id="PR00113">
    <property type="entry name" value="ALKPHPHTASE"/>
</dbReference>
<evidence type="ECO:0000256" key="2">
    <source>
        <dbReference type="ARBA" id="ARBA00005984"/>
    </source>
</evidence>
<feature type="binding site" evidence="15">
    <location>
        <position position="154"/>
    </location>
    <ligand>
        <name>Mg(2+)</name>
        <dbReference type="ChEBI" id="CHEBI:18420"/>
    </ligand>
</feature>
<feature type="active site" description="Phosphoserine intermediate" evidence="14">
    <location>
        <position position="88"/>
    </location>
</feature>
<dbReference type="Gene3D" id="3.40.720.10">
    <property type="entry name" value="Alkaline Phosphatase, subunit A"/>
    <property type="match status" value="1"/>
</dbReference>
<keyword evidence="11" id="KW-0472">Membrane</keyword>
<dbReference type="EMBL" id="CAJPEV010001903">
    <property type="protein sequence ID" value="CAG0894802.1"/>
    <property type="molecule type" value="Genomic_DNA"/>
</dbReference>
<dbReference type="AlphaFoldDB" id="A0A7R8XF09"/>
<feature type="binding site" evidence="15">
    <location>
        <position position="310"/>
    </location>
    <ligand>
        <name>Zn(2+)</name>
        <dbReference type="ChEBI" id="CHEBI:29105"/>
        <label>2</label>
    </ligand>
</feature>
<keyword evidence="19" id="KW-1185">Reference proteome</keyword>
<gene>
    <name evidence="18" type="ORF">DSTB1V02_LOCUS8374</name>
</gene>
<keyword evidence="6" id="KW-0336">GPI-anchor</keyword>
<dbReference type="CDD" id="cd16012">
    <property type="entry name" value="ALP"/>
    <property type="match status" value="1"/>
</dbReference>
<dbReference type="Proteomes" id="UP000677054">
    <property type="component" value="Unassembled WGS sequence"/>
</dbReference>
<keyword evidence="5" id="KW-0597">Phosphoprotein</keyword>
<keyword evidence="8 17" id="KW-0378">Hydrolase</keyword>
<proteinExistence type="inferred from homology"/>
<dbReference type="SMART" id="SM00098">
    <property type="entry name" value="alkPPc"/>
    <property type="match status" value="1"/>
</dbReference>
<dbReference type="GO" id="GO:0098552">
    <property type="term" value="C:side of membrane"/>
    <property type="evidence" value="ECO:0007669"/>
    <property type="project" value="UniProtKB-KW"/>
</dbReference>
<evidence type="ECO:0000256" key="10">
    <source>
        <dbReference type="ARBA" id="ARBA00022842"/>
    </source>
</evidence>
<evidence type="ECO:0000256" key="3">
    <source>
        <dbReference type="ARBA" id="ARBA00012647"/>
    </source>
</evidence>
<organism evidence="18">
    <name type="scientific">Darwinula stevensoni</name>
    <dbReference type="NCBI Taxonomy" id="69355"/>
    <lineage>
        <taxon>Eukaryota</taxon>
        <taxon>Metazoa</taxon>
        <taxon>Ecdysozoa</taxon>
        <taxon>Arthropoda</taxon>
        <taxon>Crustacea</taxon>
        <taxon>Oligostraca</taxon>
        <taxon>Ostracoda</taxon>
        <taxon>Podocopa</taxon>
        <taxon>Podocopida</taxon>
        <taxon>Darwinulocopina</taxon>
        <taxon>Darwinuloidea</taxon>
        <taxon>Darwinulidae</taxon>
        <taxon>Darwinula</taxon>
    </lineage>
</organism>
<evidence type="ECO:0000256" key="1">
    <source>
        <dbReference type="ARBA" id="ARBA00004609"/>
    </source>
</evidence>
<dbReference type="GO" id="GO:0004035">
    <property type="term" value="F:alkaline phosphatase activity"/>
    <property type="evidence" value="ECO:0007669"/>
    <property type="project" value="UniProtKB-EC"/>
</dbReference>
<evidence type="ECO:0000256" key="17">
    <source>
        <dbReference type="RuleBase" id="RU003947"/>
    </source>
</evidence>
<evidence type="ECO:0000256" key="11">
    <source>
        <dbReference type="ARBA" id="ARBA00023136"/>
    </source>
</evidence>
<keyword evidence="7 15" id="KW-0479">Metal-binding</keyword>
<feature type="binding site" evidence="15">
    <location>
        <position position="301"/>
    </location>
    <ligand>
        <name>Mg(2+)</name>
        <dbReference type="ChEBI" id="CHEBI:18420"/>
    </ligand>
</feature>
<evidence type="ECO:0000256" key="15">
    <source>
        <dbReference type="PIRSR" id="PIRSR601952-2"/>
    </source>
</evidence>
<dbReference type="OrthoDB" id="5818554at2759"/>
<dbReference type="PANTHER" id="PTHR11596">
    <property type="entry name" value="ALKALINE PHOSPHATASE"/>
    <property type="match status" value="1"/>
</dbReference>
<comment type="subcellular location">
    <subcellularLocation>
        <location evidence="1">Cell membrane</location>
        <topology evidence="1">Lipid-anchor</topology>
        <topology evidence="1">GPI-anchor</topology>
    </subcellularLocation>
</comment>
<dbReference type="PROSITE" id="PS00123">
    <property type="entry name" value="ALKALINE_PHOSPHATASE"/>
    <property type="match status" value="1"/>
</dbReference>
<evidence type="ECO:0000313" key="19">
    <source>
        <dbReference type="Proteomes" id="UP000677054"/>
    </source>
</evidence>
<evidence type="ECO:0000313" key="18">
    <source>
        <dbReference type="EMBL" id="CAD7248562.1"/>
    </source>
</evidence>
<feature type="binding site" evidence="15">
    <location>
        <position position="350"/>
    </location>
    <ligand>
        <name>Zn(2+)</name>
        <dbReference type="ChEBI" id="CHEBI:29105"/>
        <label>2</label>
    </ligand>
</feature>
<evidence type="ECO:0000256" key="4">
    <source>
        <dbReference type="ARBA" id="ARBA00022475"/>
    </source>
</evidence>
<evidence type="ECO:0000256" key="8">
    <source>
        <dbReference type="ARBA" id="ARBA00022801"/>
    </source>
</evidence>
<comment type="cofactor">
    <cofactor evidence="15">
        <name>Zn(2+)</name>
        <dbReference type="ChEBI" id="CHEBI:29105"/>
    </cofactor>
    <text evidence="15">Binds 2 Zn(2+) ions.</text>
</comment>